<evidence type="ECO:0000256" key="1">
    <source>
        <dbReference type="ARBA" id="ARBA00022737"/>
    </source>
</evidence>
<comment type="caution">
    <text evidence="6">The sequence shown here is derived from an EMBL/GenBank/DDBJ whole genome shotgun (WGS) entry which is preliminary data.</text>
</comment>
<reference evidence="6 7" key="1">
    <citation type="submission" date="2020-08" db="EMBL/GenBank/DDBJ databases">
        <title>Genomic Encyclopedia of Type Strains, Phase IV (KMG-IV): sequencing the most valuable type-strain genomes for metagenomic binning, comparative biology and taxonomic classification.</title>
        <authorList>
            <person name="Goeker M."/>
        </authorList>
    </citation>
    <scope>NUCLEOTIDE SEQUENCE [LARGE SCALE GENOMIC DNA]</scope>
    <source>
        <strain evidence="6 7">DSM 29007</strain>
    </source>
</reference>
<sequence>MSTQTSDVRVIAERLAYSLADGRTLFSDLTLGFGRERTGLVGPNGTGKSTLVRLLAGELRPSAGSVVRTGSIGYLPQDFRVAPDQPLADVLGIAERLSRVDRVLAGEASGDDLDLVNADWDLRERAEAVLARLNLSHLRLDRPVADVSGGEATRVALAGVLLAEPDFLLLDEPTNNLDAAGREALYGFVEGWTGGLLAVSHDRGLLRRMDRIVELTHAGARVYGGGWELYRAQRAAEAEAAAREFASAEHALKRARRDAQALRERQARSDARGRRFAETANIPRIKLGMMKETAEGTGARVRETAARLVEDGRSRLDAARERVDEQARLALDLPSAAVPAGKIVVDVDQVTYRHPGAETAVIDGVSLRITGSERIAIVGRNGGGKTTLLRLMTGELRPERGTVRLGLPSTEVAFFDQHTQRLRDGESVLQNYRATNPDVDETAARHALARFLFEGEAVHQPAGSLSGGQRLRAALACALNGWHPPRLLVLDEPTNHLDLDSLEALESVIRGYDGALLVVSHDAAFLDAIGIGRRIELG</sequence>
<dbReference type="PROSITE" id="PS50893">
    <property type="entry name" value="ABC_TRANSPORTER_2"/>
    <property type="match status" value="2"/>
</dbReference>
<dbReference type="PANTHER" id="PTHR19211:SF6">
    <property type="entry name" value="BLL7188 PROTEIN"/>
    <property type="match status" value="1"/>
</dbReference>
<dbReference type="InterPro" id="IPR003439">
    <property type="entry name" value="ABC_transporter-like_ATP-bd"/>
</dbReference>
<gene>
    <name evidence="6" type="ORF">HNQ61_005738</name>
</gene>
<dbReference type="InterPro" id="IPR050611">
    <property type="entry name" value="ABCF"/>
</dbReference>
<accession>A0A841H7I0</accession>
<organism evidence="6 7">
    <name type="scientific">Longimicrobium terrae</name>
    <dbReference type="NCBI Taxonomy" id="1639882"/>
    <lineage>
        <taxon>Bacteria</taxon>
        <taxon>Pseudomonadati</taxon>
        <taxon>Gemmatimonadota</taxon>
        <taxon>Longimicrobiia</taxon>
        <taxon>Longimicrobiales</taxon>
        <taxon>Longimicrobiaceae</taxon>
        <taxon>Longimicrobium</taxon>
    </lineage>
</organism>
<dbReference type="SMART" id="SM00382">
    <property type="entry name" value="AAA"/>
    <property type="match status" value="2"/>
</dbReference>
<evidence type="ECO:0000259" key="5">
    <source>
        <dbReference type="PROSITE" id="PS50893"/>
    </source>
</evidence>
<dbReference type="GO" id="GO:0016887">
    <property type="term" value="F:ATP hydrolysis activity"/>
    <property type="evidence" value="ECO:0007669"/>
    <property type="project" value="InterPro"/>
</dbReference>
<dbReference type="Proteomes" id="UP000582837">
    <property type="component" value="Unassembled WGS sequence"/>
</dbReference>
<dbReference type="PANTHER" id="PTHR19211">
    <property type="entry name" value="ATP-BINDING TRANSPORT PROTEIN-RELATED"/>
    <property type="match status" value="1"/>
</dbReference>
<dbReference type="InterPro" id="IPR003593">
    <property type="entry name" value="AAA+_ATPase"/>
</dbReference>
<feature type="domain" description="ABC transporter" evidence="5">
    <location>
        <begin position="345"/>
        <end position="538"/>
    </location>
</feature>
<dbReference type="EMBL" id="JACHIA010000038">
    <property type="protein sequence ID" value="MBB6074057.1"/>
    <property type="molecule type" value="Genomic_DNA"/>
</dbReference>
<dbReference type="RefSeq" id="WP_205762102.1">
    <property type="nucleotide sequence ID" value="NZ_JABDTL010000002.1"/>
</dbReference>
<dbReference type="PROSITE" id="PS00211">
    <property type="entry name" value="ABC_TRANSPORTER_1"/>
    <property type="match status" value="1"/>
</dbReference>
<dbReference type="GO" id="GO:0005524">
    <property type="term" value="F:ATP binding"/>
    <property type="evidence" value="ECO:0007669"/>
    <property type="project" value="UniProtKB-KW"/>
</dbReference>
<dbReference type="FunFam" id="3.40.50.300:FF:001320">
    <property type="entry name" value="Heme ABC transporter ATP-binding protein"/>
    <property type="match status" value="1"/>
</dbReference>
<dbReference type="FunFam" id="3.40.50.300:FF:000597">
    <property type="entry name" value="ABC transporter ATP-binding protein"/>
    <property type="match status" value="1"/>
</dbReference>
<proteinExistence type="predicted"/>
<feature type="domain" description="ABC transporter" evidence="5">
    <location>
        <begin position="10"/>
        <end position="242"/>
    </location>
</feature>
<evidence type="ECO:0000313" key="7">
    <source>
        <dbReference type="Proteomes" id="UP000582837"/>
    </source>
</evidence>
<dbReference type="SUPFAM" id="SSF52540">
    <property type="entry name" value="P-loop containing nucleoside triphosphate hydrolases"/>
    <property type="match status" value="2"/>
</dbReference>
<dbReference type="CDD" id="cd03221">
    <property type="entry name" value="ABCF_EF-3"/>
    <property type="match status" value="2"/>
</dbReference>
<dbReference type="AlphaFoldDB" id="A0A841H7I0"/>
<dbReference type="InterPro" id="IPR017871">
    <property type="entry name" value="ABC_transporter-like_CS"/>
</dbReference>
<evidence type="ECO:0000256" key="3">
    <source>
        <dbReference type="ARBA" id="ARBA00022840"/>
    </source>
</evidence>
<evidence type="ECO:0000256" key="2">
    <source>
        <dbReference type="ARBA" id="ARBA00022741"/>
    </source>
</evidence>
<evidence type="ECO:0000256" key="4">
    <source>
        <dbReference type="SAM" id="Coils"/>
    </source>
</evidence>
<keyword evidence="4" id="KW-0175">Coiled coil</keyword>
<evidence type="ECO:0000313" key="6">
    <source>
        <dbReference type="EMBL" id="MBB6074057.1"/>
    </source>
</evidence>
<keyword evidence="7" id="KW-1185">Reference proteome</keyword>
<feature type="coiled-coil region" evidence="4">
    <location>
        <begin position="238"/>
        <end position="272"/>
    </location>
</feature>
<name>A0A841H7I0_9BACT</name>
<keyword evidence="2" id="KW-0547">Nucleotide-binding</keyword>
<dbReference type="Gene3D" id="3.40.50.300">
    <property type="entry name" value="P-loop containing nucleotide triphosphate hydrolases"/>
    <property type="match status" value="2"/>
</dbReference>
<keyword evidence="1" id="KW-0677">Repeat</keyword>
<keyword evidence="3" id="KW-0067">ATP-binding</keyword>
<protein>
    <submittedName>
        <fullName evidence="6">ATPase subunit of ABC transporter with duplicated ATPase domains</fullName>
    </submittedName>
</protein>
<dbReference type="InterPro" id="IPR027417">
    <property type="entry name" value="P-loop_NTPase"/>
</dbReference>
<dbReference type="Pfam" id="PF00005">
    <property type="entry name" value="ABC_tran"/>
    <property type="match status" value="2"/>
</dbReference>